<feature type="transmembrane region" description="Helical" evidence="7">
    <location>
        <begin position="971"/>
        <end position="997"/>
    </location>
</feature>
<keyword evidence="2" id="KW-1003">Cell membrane</keyword>
<comment type="caution">
    <text evidence="9">The sequence shown here is derived from an EMBL/GenBank/DDBJ whole genome shotgun (WGS) entry which is preliminary data.</text>
</comment>
<keyword evidence="3 7" id="KW-0812">Transmembrane</keyword>
<dbReference type="EMBL" id="JACHXF010000031">
    <property type="protein sequence ID" value="MBB3100960.1"/>
    <property type="molecule type" value="Genomic_DNA"/>
</dbReference>
<dbReference type="PANTHER" id="PTHR30572:SF4">
    <property type="entry name" value="ABC TRANSPORTER PERMEASE YTRF"/>
    <property type="match status" value="1"/>
</dbReference>
<organism evidence="9 10">
    <name type="scientific">Actinoplanes campanulatus</name>
    <dbReference type="NCBI Taxonomy" id="113559"/>
    <lineage>
        <taxon>Bacteria</taxon>
        <taxon>Bacillati</taxon>
        <taxon>Actinomycetota</taxon>
        <taxon>Actinomycetes</taxon>
        <taxon>Micromonosporales</taxon>
        <taxon>Micromonosporaceae</taxon>
        <taxon>Actinoplanes</taxon>
    </lineage>
</organism>
<feature type="domain" description="ABC3 transporter permease C-terminal" evidence="8">
    <location>
        <begin position="884"/>
        <end position="991"/>
    </location>
</feature>
<evidence type="ECO:0000256" key="1">
    <source>
        <dbReference type="ARBA" id="ARBA00004651"/>
    </source>
</evidence>
<evidence type="ECO:0000313" key="9">
    <source>
        <dbReference type="EMBL" id="MBB3100960.1"/>
    </source>
</evidence>
<evidence type="ECO:0000256" key="6">
    <source>
        <dbReference type="ARBA" id="ARBA00038076"/>
    </source>
</evidence>
<feature type="transmembrane region" description="Helical" evidence="7">
    <location>
        <begin position="372"/>
        <end position="394"/>
    </location>
</feature>
<keyword evidence="10" id="KW-1185">Reference proteome</keyword>
<feature type="transmembrane region" description="Helical" evidence="7">
    <location>
        <begin position="443"/>
        <end position="468"/>
    </location>
</feature>
<evidence type="ECO:0000256" key="2">
    <source>
        <dbReference type="ARBA" id="ARBA00022475"/>
    </source>
</evidence>
<comment type="subcellular location">
    <subcellularLocation>
        <location evidence="1">Cell membrane</location>
        <topology evidence="1">Multi-pass membrane protein</topology>
    </subcellularLocation>
</comment>
<dbReference type="RefSeq" id="WP_183227091.1">
    <property type="nucleotide sequence ID" value="NZ_BMPW01000036.1"/>
</dbReference>
<dbReference type="GO" id="GO:0005886">
    <property type="term" value="C:plasma membrane"/>
    <property type="evidence" value="ECO:0007669"/>
    <property type="project" value="UniProtKB-SubCell"/>
</dbReference>
<evidence type="ECO:0000313" key="10">
    <source>
        <dbReference type="Proteomes" id="UP000590749"/>
    </source>
</evidence>
<evidence type="ECO:0000256" key="4">
    <source>
        <dbReference type="ARBA" id="ARBA00022989"/>
    </source>
</evidence>
<feature type="transmembrane region" description="Helical" evidence="7">
    <location>
        <begin position="293"/>
        <end position="317"/>
    </location>
</feature>
<dbReference type="Proteomes" id="UP000590749">
    <property type="component" value="Unassembled WGS sequence"/>
</dbReference>
<sequence length="1011" mass="102287">MLGLVGRRARAQWPLLAALLAVVTAGAALLGVCALLVTVSADRAREKAAAAATPAEIEVTGYAVTVARADVPSVVADTRRVLAEALAPFPVAMSGRASSVMRPLSDGRIGYLSGVEDLPERASLVSGRWPGSTDEAAVLEPTARLLDLTVGDRVALGAERARDPAPPLTIKITAIVRTKPGAGWDRDPLGGTGFDLAYRGASALQPAEAYGPFLVDYPGLLSGSSALSRLEITARPDLSDPDHRALARIEAGTLAADRRLSAVLGERVQIERVGSALPGMLAEARRQQQVTTAAVLAVGVLAVALTAAALALAGRLTADVRGEETALLSAMGASRWQLGGVAAAEAGLLALVATVLAVPLSSAVHVWLGGDLAVTGAQVGAVAAGTLLAILVTAGGRQRPAPLARSGADLLLVALAAAGWWQLTSQPDTAQTRVDAVRILSPALLLAAGCVLALRLVPPALTMADRLVPRTRGLPVPLAVVQAARRPTAAALLIALGCAAATFGVAFDATWHRSQRDQADLSVGTDLAITLGGAPAAGQGAAVAAAVGGTVAPAANRGVAVGQWLGGNGEPPRLVAVDAHRAGTLLRGGGEDWAAVGAGLAPVAAAEGITVPPGSRITVTGRATGAVRLATTPRLILQDPTGLRTVCSAAATPLDGRPHDMPGCADGDGLRLVAVLLPVTSDAFGWDATGDSRIDVTVTIPGASGGGTWTAASSQPYPEQLREPAITVSGATLRMTATVELGGPTEAARQVVATSFPDPGVVPVAVSRRLAEQLSVSPGSELQVTVGNTPVPVKIASIVPGVPSAPGSVALLADLDTLSRALLARGDPQMPVDAWWVAHPSNAAASAGLHLGEAHTRTGEALRLTTGPVPAGLPAVLRLLVPAAVLLLLAGVTLHVTCDLHARAVEVARLRGLGMRRREIRTALIGQHTIVMLPLLAAGAAVGALATWVVAPLMIRSELGAAPVPGIAPVWPWPAELAVLGALTAGCLIAVAGVVIVQSRRADTAHLRVTS</sequence>
<dbReference type="GO" id="GO:0022857">
    <property type="term" value="F:transmembrane transporter activity"/>
    <property type="evidence" value="ECO:0007669"/>
    <property type="project" value="TreeGrafter"/>
</dbReference>
<protein>
    <recommendedName>
        <fullName evidence="8">ABC3 transporter permease C-terminal domain-containing protein</fullName>
    </recommendedName>
</protein>
<comment type="similarity">
    <text evidence="6">Belongs to the ABC-4 integral membrane protein family.</text>
</comment>
<keyword evidence="5 7" id="KW-0472">Membrane</keyword>
<name>A0A7W5FJW8_9ACTN</name>
<feature type="domain" description="ABC3 transporter permease C-terminal" evidence="8">
    <location>
        <begin position="298"/>
        <end position="389"/>
    </location>
</feature>
<evidence type="ECO:0000256" key="7">
    <source>
        <dbReference type="SAM" id="Phobius"/>
    </source>
</evidence>
<dbReference type="PANTHER" id="PTHR30572">
    <property type="entry name" value="MEMBRANE COMPONENT OF TRANSPORTER-RELATED"/>
    <property type="match status" value="1"/>
</dbReference>
<feature type="transmembrane region" description="Helical" evidence="7">
    <location>
        <begin position="879"/>
        <end position="902"/>
    </location>
</feature>
<dbReference type="Pfam" id="PF02687">
    <property type="entry name" value="FtsX"/>
    <property type="match status" value="2"/>
</dbReference>
<feature type="transmembrane region" description="Helical" evidence="7">
    <location>
        <begin position="489"/>
        <end position="507"/>
    </location>
</feature>
<evidence type="ECO:0000256" key="3">
    <source>
        <dbReference type="ARBA" id="ARBA00022692"/>
    </source>
</evidence>
<keyword evidence="4 7" id="KW-1133">Transmembrane helix</keyword>
<gene>
    <name evidence="9" type="ORF">FHR83_008687</name>
</gene>
<feature type="transmembrane region" description="Helical" evidence="7">
    <location>
        <begin position="406"/>
        <end position="423"/>
    </location>
</feature>
<evidence type="ECO:0000259" key="8">
    <source>
        <dbReference type="Pfam" id="PF02687"/>
    </source>
</evidence>
<feature type="transmembrane region" description="Helical" evidence="7">
    <location>
        <begin position="923"/>
        <end position="951"/>
    </location>
</feature>
<feature type="transmembrane region" description="Helical" evidence="7">
    <location>
        <begin position="338"/>
        <end position="360"/>
    </location>
</feature>
<reference evidence="9 10" key="1">
    <citation type="submission" date="2020-08" db="EMBL/GenBank/DDBJ databases">
        <title>Genomic Encyclopedia of Type Strains, Phase III (KMG-III): the genomes of soil and plant-associated and newly described type strains.</title>
        <authorList>
            <person name="Whitman W."/>
        </authorList>
    </citation>
    <scope>NUCLEOTIDE SEQUENCE [LARGE SCALE GENOMIC DNA]</scope>
    <source>
        <strain evidence="9 10">CECT 3287</strain>
    </source>
</reference>
<dbReference type="AlphaFoldDB" id="A0A7W5FJW8"/>
<proteinExistence type="inferred from homology"/>
<dbReference type="InterPro" id="IPR003838">
    <property type="entry name" value="ABC3_permease_C"/>
</dbReference>
<accession>A0A7W5FJW8</accession>
<dbReference type="InterPro" id="IPR050250">
    <property type="entry name" value="Macrolide_Exporter_MacB"/>
</dbReference>
<evidence type="ECO:0000256" key="5">
    <source>
        <dbReference type="ARBA" id="ARBA00023136"/>
    </source>
</evidence>